<dbReference type="PANTHER" id="PTHR37542">
    <property type="entry name" value="HELO DOMAIN-CONTAINING PROTEIN-RELATED"/>
    <property type="match status" value="1"/>
</dbReference>
<evidence type="ECO:0000259" key="1">
    <source>
        <dbReference type="Pfam" id="PF14479"/>
    </source>
</evidence>
<dbReference type="eggNOG" id="ENOG502SP91">
    <property type="taxonomic scope" value="Eukaryota"/>
</dbReference>
<dbReference type="AlphaFoldDB" id="U1GF08"/>
<dbReference type="GeneID" id="19244107"/>
<gene>
    <name evidence="2" type="ORF">EPUS_09279</name>
</gene>
<reference evidence="3" key="1">
    <citation type="journal article" date="2014" name="BMC Genomics">
        <title>Genome characteristics reveal the impact of lichenization on lichen-forming fungus Endocarpon pusillum Hedwig (Verrucariales, Ascomycota).</title>
        <authorList>
            <person name="Wang Y.-Y."/>
            <person name="Liu B."/>
            <person name="Zhang X.-Y."/>
            <person name="Zhou Q.-M."/>
            <person name="Zhang T."/>
            <person name="Li H."/>
            <person name="Yu Y.-F."/>
            <person name="Zhang X.-L."/>
            <person name="Hao X.-Y."/>
            <person name="Wang M."/>
            <person name="Wang L."/>
            <person name="Wei J.-C."/>
        </authorList>
    </citation>
    <scope>NUCLEOTIDE SEQUENCE [LARGE SCALE GENOMIC DNA]</scope>
    <source>
        <strain evidence="3">Z07020 / HMAS-L-300199</strain>
    </source>
</reference>
<dbReference type="HOGENOM" id="CLU_1175420_0_0_1"/>
<dbReference type="PANTHER" id="PTHR37542:SF3">
    <property type="entry name" value="PRION-INHIBITION AND PROPAGATION HELO DOMAIN-CONTAINING PROTEIN"/>
    <property type="match status" value="1"/>
</dbReference>
<name>U1GF08_ENDPU</name>
<dbReference type="Gene3D" id="1.20.120.1020">
    <property type="entry name" value="Prion-inhibition and propagation, HeLo domain"/>
    <property type="match status" value="1"/>
</dbReference>
<dbReference type="Pfam" id="PF14479">
    <property type="entry name" value="HeLo"/>
    <property type="match status" value="1"/>
</dbReference>
<proteinExistence type="predicted"/>
<dbReference type="EMBL" id="KE720774">
    <property type="protein sequence ID" value="ERF76212.1"/>
    <property type="molecule type" value="Genomic_DNA"/>
</dbReference>
<dbReference type="InterPro" id="IPR029498">
    <property type="entry name" value="HeLo_dom"/>
</dbReference>
<feature type="domain" description="Prion-inhibition and propagation HeLo" evidence="1">
    <location>
        <begin position="66"/>
        <end position="188"/>
    </location>
</feature>
<sequence length="236" mass="26496">METAGLAVSVAVSQVSALLASTFSSIFSWVGNLGRTMESVCSGQMLQKHAWLAGERLWESGLSYNNRIKDYFEDAEHLSEIFKNRTIELAKQSEDLLTYDPQSDLDPELQRLHLTMRELAIKRQRSTNLLKKTTWALYEKKRFDTLIAEVTGFVDKLVDLFPSIQDSQKTLCRTEVSAVGDTGDLALLKDIASSDDPYLEAAVVKEMESRGHVFTDWKADGKSKMWAGDENAFGET</sequence>
<organism evidence="2 3">
    <name type="scientific">Endocarpon pusillum (strain Z07020 / HMAS-L-300199)</name>
    <name type="common">Lichen-forming fungus</name>
    <dbReference type="NCBI Taxonomy" id="1263415"/>
    <lineage>
        <taxon>Eukaryota</taxon>
        <taxon>Fungi</taxon>
        <taxon>Dikarya</taxon>
        <taxon>Ascomycota</taxon>
        <taxon>Pezizomycotina</taxon>
        <taxon>Eurotiomycetes</taxon>
        <taxon>Chaetothyriomycetidae</taxon>
        <taxon>Verrucariales</taxon>
        <taxon>Verrucariaceae</taxon>
        <taxon>Endocarpon</taxon>
    </lineage>
</organism>
<protein>
    <recommendedName>
        <fullName evidence="1">Prion-inhibition and propagation HeLo domain-containing protein</fullName>
    </recommendedName>
</protein>
<evidence type="ECO:0000313" key="3">
    <source>
        <dbReference type="Proteomes" id="UP000019373"/>
    </source>
</evidence>
<keyword evidence="3" id="KW-1185">Reference proteome</keyword>
<dbReference type="Proteomes" id="UP000019373">
    <property type="component" value="Unassembled WGS sequence"/>
</dbReference>
<evidence type="ECO:0000313" key="2">
    <source>
        <dbReference type="EMBL" id="ERF76212.1"/>
    </source>
</evidence>
<dbReference type="InterPro" id="IPR038305">
    <property type="entry name" value="HeLo_sf"/>
</dbReference>
<accession>U1GF08</accession>
<dbReference type="RefSeq" id="XP_007786456.1">
    <property type="nucleotide sequence ID" value="XM_007788266.1"/>
</dbReference>
<dbReference type="OrthoDB" id="20872at2759"/>